<proteinExistence type="predicted"/>
<comment type="caution">
    <text evidence="2">The sequence shown here is derived from an EMBL/GenBank/DDBJ whole genome shotgun (WGS) entry which is preliminary data.</text>
</comment>
<feature type="compositionally biased region" description="Basic and acidic residues" evidence="1">
    <location>
        <begin position="40"/>
        <end position="49"/>
    </location>
</feature>
<sequence length="310" mass="35538">MARQRRKEPKRPKRSKRSKRPERPKGSKGRKRNKGHKGHKDADKLKENLPKQGMHLDSPTALSHLGTLTMAYFAKALRGEDKEIRSRHITNNLPGLFFAGATRIGHDDAASERPQDFWKHIVDEEQTWARTIPGNVVLEFVLYMMQARREFLVSGARFNDESEYVTAIDLFEDNLKRYHIDNRFLIAQYKATSRGQRDDDLLEEGEEPGFSDDDAGFEDNTSDAADLQESEEEDDDDDDEDEDEAAPPSKKREREEDVDDEAASEPTGPPVPRRDLTFLRAGIKRMKLEGLTTPQDEEELLVEIEDARMS</sequence>
<organism evidence="2 3">
    <name type="scientific">Apiospora rasikravindrae</name>
    <dbReference type="NCBI Taxonomy" id="990691"/>
    <lineage>
        <taxon>Eukaryota</taxon>
        <taxon>Fungi</taxon>
        <taxon>Dikarya</taxon>
        <taxon>Ascomycota</taxon>
        <taxon>Pezizomycotina</taxon>
        <taxon>Sordariomycetes</taxon>
        <taxon>Xylariomycetidae</taxon>
        <taxon>Amphisphaeriales</taxon>
        <taxon>Apiosporaceae</taxon>
        <taxon>Apiospora</taxon>
    </lineage>
</organism>
<name>A0ABR1RN53_9PEZI</name>
<feature type="compositionally biased region" description="Acidic residues" evidence="1">
    <location>
        <begin position="200"/>
        <end position="245"/>
    </location>
</feature>
<dbReference type="Proteomes" id="UP001444661">
    <property type="component" value="Unassembled WGS sequence"/>
</dbReference>
<keyword evidence="3" id="KW-1185">Reference proteome</keyword>
<accession>A0ABR1RN53</accession>
<gene>
    <name evidence="2" type="ORF">PG993_014567</name>
</gene>
<protein>
    <submittedName>
        <fullName evidence="2">Uncharacterized protein</fullName>
    </submittedName>
</protein>
<feature type="compositionally biased region" description="Basic residues" evidence="1">
    <location>
        <begin position="1"/>
        <end position="39"/>
    </location>
</feature>
<evidence type="ECO:0000313" key="3">
    <source>
        <dbReference type="Proteomes" id="UP001444661"/>
    </source>
</evidence>
<evidence type="ECO:0000256" key="1">
    <source>
        <dbReference type="SAM" id="MobiDB-lite"/>
    </source>
</evidence>
<feature type="region of interest" description="Disordered" evidence="1">
    <location>
        <begin position="195"/>
        <end position="276"/>
    </location>
</feature>
<dbReference type="EMBL" id="JAQQWK010000014">
    <property type="protein sequence ID" value="KAK8016378.1"/>
    <property type="molecule type" value="Genomic_DNA"/>
</dbReference>
<evidence type="ECO:0000313" key="2">
    <source>
        <dbReference type="EMBL" id="KAK8016378.1"/>
    </source>
</evidence>
<reference evidence="2 3" key="1">
    <citation type="submission" date="2023-01" db="EMBL/GenBank/DDBJ databases">
        <title>Analysis of 21 Apiospora genomes using comparative genomics revels a genus with tremendous synthesis potential of carbohydrate active enzymes and secondary metabolites.</title>
        <authorList>
            <person name="Sorensen T."/>
        </authorList>
    </citation>
    <scope>NUCLEOTIDE SEQUENCE [LARGE SCALE GENOMIC DNA]</scope>
    <source>
        <strain evidence="2 3">CBS 33761</strain>
    </source>
</reference>
<feature type="region of interest" description="Disordered" evidence="1">
    <location>
        <begin position="1"/>
        <end position="60"/>
    </location>
</feature>